<keyword evidence="8" id="KW-1185">Reference proteome</keyword>
<dbReference type="CDD" id="cd12795">
    <property type="entry name" value="FILIA_N_like"/>
    <property type="match status" value="1"/>
</dbReference>
<organism evidence="8 9">
    <name type="scientific">Dipodomys ordii</name>
    <name type="common">Ord's kangaroo rat</name>
    <dbReference type="NCBI Taxonomy" id="10020"/>
    <lineage>
        <taxon>Eukaryota</taxon>
        <taxon>Metazoa</taxon>
        <taxon>Chordata</taxon>
        <taxon>Craniata</taxon>
        <taxon>Vertebrata</taxon>
        <taxon>Euteleostomi</taxon>
        <taxon>Mammalia</taxon>
        <taxon>Eutheria</taxon>
        <taxon>Euarchontoglires</taxon>
        <taxon>Glires</taxon>
        <taxon>Rodentia</taxon>
        <taxon>Castorimorpha</taxon>
        <taxon>Heteromyidae</taxon>
        <taxon>Dipodomyinae</taxon>
        <taxon>Dipodomys</taxon>
    </lineage>
</organism>
<proteinExistence type="inferred from homology"/>
<sequence>MGPPDLRSPMLEVARPVEPLQSGEQPSAEARQVRVVPWWFPVEEMSQPIVFHLETWVVEEILGSNQSTINELEWLSQALLHVTKLPCGKVTEITIFGRPREQNLLKGFLLSLAVWYKELKVKRAERMQQLEEFLKNHE</sequence>
<feature type="region of interest" description="Disordered" evidence="6">
    <location>
        <begin position="1"/>
        <end position="28"/>
    </location>
</feature>
<comment type="subcellular location">
    <subcellularLocation>
        <location evidence="2">Cytoplasm</location>
    </subcellularLocation>
    <subcellularLocation>
        <location evidence="1">Nucleus</location>
    </subcellularLocation>
</comment>
<dbReference type="RefSeq" id="XP_012890748.1">
    <property type="nucleotide sequence ID" value="XM_013035294.1"/>
</dbReference>
<gene>
    <name evidence="9" type="primary">Ooep</name>
</gene>
<dbReference type="GO" id="GO:0005737">
    <property type="term" value="C:cytoplasm"/>
    <property type="evidence" value="ECO:0007669"/>
    <property type="project" value="UniProtKB-SubCell"/>
</dbReference>
<dbReference type="Pfam" id="PF16005">
    <property type="entry name" value="MOEP19"/>
    <property type="match status" value="1"/>
</dbReference>
<dbReference type="GO" id="GO:0003723">
    <property type="term" value="F:RNA binding"/>
    <property type="evidence" value="ECO:0007669"/>
    <property type="project" value="InterPro"/>
</dbReference>
<evidence type="ECO:0000256" key="5">
    <source>
        <dbReference type="ARBA" id="ARBA00023242"/>
    </source>
</evidence>
<dbReference type="AlphaFoldDB" id="A0A1S3GPE4"/>
<evidence type="ECO:0000256" key="2">
    <source>
        <dbReference type="ARBA" id="ARBA00004496"/>
    </source>
</evidence>
<dbReference type="CTD" id="441161"/>
<evidence type="ECO:0000313" key="8">
    <source>
        <dbReference type="Proteomes" id="UP000081671"/>
    </source>
</evidence>
<dbReference type="InParanoid" id="A0A1S3GPE4"/>
<dbReference type="GO" id="GO:0032991">
    <property type="term" value="C:protein-containing complex"/>
    <property type="evidence" value="ECO:0007669"/>
    <property type="project" value="TreeGrafter"/>
</dbReference>
<dbReference type="FunCoup" id="A0A1S3GPE4">
    <property type="interactions" value="20"/>
</dbReference>
<reference evidence="9" key="1">
    <citation type="submission" date="2025-08" db="UniProtKB">
        <authorList>
            <consortium name="RefSeq"/>
        </authorList>
    </citation>
    <scope>IDENTIFICATION</scope>
    <source>
        <tissue evidence="9">Kidney</tissue>
    </source>
</reference>
<dbReference type="GO" id="GO:0009880">
    <property type="term" value="P:embryonic pattern specification"/>
    <property type="evidence" value="ECO:0007669"/>
    <property type="project" value="TreeGrafter"/>
</dbReference>
<protein>
    <submittedName>
        <fullName evidence="9">Oocyte-expressed protein homolog</fullName>
    </submittedName>
</protein>
<name>A0A1S3GPE4_DIPOR</name>
<dbReference type="OrthoDB" id="9533079at2759"/>
<dbReference type="PANTHER" id="PTHR19447">
    <property type="entry name" value="OOCYTE-EXPRESSED PROTEIN HOMOLOG-RELATED"/>
    <property type="match status" value="1"/>
</dbReference>
<evidence type="ECO:0000259" key="7">
    <source>
        <dbReference type="Pfam" id="PF16005"/>
    </source>
</evidence>
<dbReference type="InterPro" id="IPR036612">
    <property type="entry name" value="KH_dom_type_1_sf"/>
</dbReference>
<evidence type="ECO:0000256" key="3">
    <source>
        <dbReference type="ARBA" id="ARBA00009081"/>
    </source>
</evidence>
<dbReference type="Gene3D" id="3.30.1370.10">
    <property type="entry name" value="K Homology domain, type 1"/>
    <property type="match status" value="1"/>
</dbReference>
<evidence type="ECO:0000313" key="9">
    <source>
        <dbReference type="RefSeq" id="XP_012890748.1"/>
    </source>
</evidence>
<dbReference type="GO" id="GO:0035088">
    <property type="term" value="P:establishment or maintenance of apical/basal cell polarity"/>
    <property type="evidence" value="ECO:0007669"/>
    <property type="project" value="TreeGrafter"/>
</dbReference>
<keyword evidence="4" id="KW-0963">Cytoplasm</keyword>
<dbReference type="Proteomes" id="UP000081671">
    <property type="component" value="Unplaced"/>
</dbReference>
<feature type="domain" description="KH-like RNA-binding" evidence="7">
    <location>
        <begin position="37"/>
        <end position="118"/>
    </location>
</feature>
<dbReference type="KEGG" id="dord:106000094"/>
<keyword evidence="5" id="KW-0539">Nucleus</keyword>
<dbReference type="GO" id="GO:0005634">
    <property type="term" value="C:nucleus"/>
    <property type="evidence" value="ECO:0007669"/>
    <property type="project" value="UniProtKB-SubCell"/>
</dbReference>
<comment type="similarity">
    <text evidence="3">Belongs to the KHDC1 family.</text>
</comment>
<evidence type="ECO:0000256" key="4">
    <source>
        <dbReference type="ARBA" id="ARBA00022490"/>
    </source>
</evidence>
<dbReference type="GeneID" id="106000094"/>
<dbReference type="InterPro" id="IPR031952">
    <property type="entry name" value="MOEP19_KH-like"/>
</dbReference>
<evidence type="ECO:0000256" key="6">
    <source>
        <dbReference type="SAM" id="MobiDB-lite"/>
    </source>
</evidence>
<accession>A0A1S3GPE4</accession>
<dbReference type="PANTHER" id="PTHR19447:SF14">
    <property type="entry name" value="OOCYTE-EXPRESSED PROTEIN HOMOLOG"/>
    <property type="match status" value="1"/>
</dbReference>
<dbReference type="InterPro" id="IPR051778">
    <property type="entry name" value="KHDC1"/>
</dbReference>
<evidence type="ECO:0000256" key="1">
    <source>
        <dbReference type="ARBA" id="ARBA00004123"/>
    </source>
</evidence>